<accession>G0J6I9</accession>
<dbReference type="EMBL" id="CP002955">
    <property type="protein sequence ID" value="AEL28504.1"/>
    <property type="molecule type" value="Genomic_DNA"/>
</dbReference>
<dbReference type="RefSeq" id="WP_014022784.1">
    <property type="nucleotide sequence ID" value="NC_015914.1"/>
</dbReference>
<protein>
    <submittedName>
        <fullName evidence="1">Uncharacterized protein</fullName>
    </submittedName>
</protein>
<reference evidence="2" key="1">
    <citation type="submission" date="2011-07" db="EMBL/GenBank/DDBJ databases">
        <title>The complete genome of Cyclobacterium marinum DSM 745.</title>
        <authorList>
            <person name="Lucas S."/>
            <person name="Han J."/>
            <person name="Lapidus A."/>
            <person name="Bruce D."/>
            <person name="Goodwin L."/>
            <person name="Pitluck S."/>
            <person name="Peters L."/>
            <person name="Kyrpides N."/>
            <person name="Mavromatis K."/>
            <person name="Ivanova N."/>
            <person name="Ovchinnikova G."/>
            <person name="Chertkov O."/>
            <person name="Detter J.C."/>
            <person name="Tapia R."/>
            <person name="Han C."/>
            <person name="Land M."/>
            <person name="Hauser L."/>
            <person name="Markowitz V."/>
            <person name="Cheng J.-F."/>
            <person name="Hugenholtz P."/>
            <person name="Woyke T."/>
            <person name="Wu D."/>
            <person name="Tindall B."/>
            <person name="Schuetze A."/>
            <person name="Brambilla E."/>
            <person name="Klenk H.-P."/>
            <person name="Eisen J.A."/>
        </authorList>
    </citation>
    <scope>NUCLEOTIDE SEQUENCE [LARGE SCALE GENOMIC DNA]</scope>
    <source>
        <strain evidence="2">ATCC 25205 / DSM 745 / LMG 13164 / NCIMB 1802</strain>
    </source>
</reference>
<organism evidence="1 2">
    <name type="scientific">Cyclobacterium marinum (strain ATCC 25205 / DSM 745 / LMG 13164 / NCIMB 1802)</name>
    <name type="common">Flectobacillus marinus</name>
    <dbReference type="NCBI Taxonomy" id="880070"/>
    <lineage>
        <taxon>Bacteria</taxon>
        <taxon>Pseudomonadati</taxon>
        <taxon>Bacteroidota</taxon>
        <taxon>Cytophagia</taxon>
        <taxon>Cytophagales</taxon>
        <taxon>Cyclobacteriaceae</taxon>
        <taxon>Cyclobacterium</taxon>
    </lineage>
</organism>
<gene>
    <name evidence="1" type="ordered locus">Cycma_4819</name>
</gene>
<dbReference type="AlphaFoldDB" id="G0J6I9"/>
<proteinExistence type="predicted"/>
<evidence type="ECO:0000313" key="2">
    <source>
        <dbReference type="Proteomes" id="UP000001635"/>
    </source>
</evidence>
<dbReference type="KEGG" id="cmr:Cycma_4819"/>
<sequence>MKLSFKYIAIILFFCILSFNDSLFNSGDRSDEKIKKIENLFIQAQNLLVDQVRLELK</sequence>
<dbReference type="HOGENOM" id="CLU_2989111_0_0_10"/>
<name>G0J6I9_CYCMS</name>
<dbReference type="Proteomes" id="UP000001635">
    <property type="component" value="Chromosome"/>
</dbReference>
<keyword evidence="2" id="KW-1185">Reference proteome</keyword>
<evidence type="ECO:0000313" key="1">
    <source>
        <dbReference type="EMBL" id="AEL28504.1"/>
    </source>
</evidence>